<dbReference type="RefSeq" id="WP_256124410.1">
    <property type="nucleotide sequence ID" value="NZ_JABXXQ010000471.1"/>
</dbReference>
<evidence type="ECO:0000313" key="10">
    <source>
        <dbReference type="Proteomes" id="UP000557688"/>
    </source>
</evidence>
<keyword evidence="3" id="KW-0479">Metal-binding</keyword>
<dbReference type="AlphaFoldDB" id="A0A839UWW1"/>
<reference evidence="9 10" key="1">
    <citation type="submission" date="2020-08" db="EMBL/GenBank/DDBJ databases">
        <title>Genomic Encyclopedia of Type Strains, Phase III (KMG-III): the genomes of soil and plant-associated and newly described type strains.</title>
        <authorList>
            <person name="Whitman W."/>
        </authorList>
    </citation>
    <scope>NUCLEOTIDE SEQUENCE [LARGE SCALE GENOMIC DNA]</scope>
    <source>
        <strain evidence="9 10">CECT 8088</strain>
    </source>
</reference>
<evidence type="ECO:0000256" key="4">
    <source>
        <dbReference type="ARBA" id="ARBA00022801"/>
    </source>
</evidence>
<dbReference type="GO" id="GO:0046872">
    <property type="term" value="F:metal ion binding"/>
    <property type="evidence" value="ECO:0007669"/>
    <property type="project" value="UniProtKB-KW"/>
</dbReference>
<name>A0A839UWW1_9PROT</name>
<dbReference type="InterPro" id="IPR036380">
    <property type="entry name" value="Isochorismatase-like_sf"/>
</dbReference>
<keyword evidence="2" id="KW-0662">Pyridine nucleotide biosynthesis</keyword>
<evidence type="ECO:0000256" key="6">
    <source>
        <dbReference type="ARBA" id="ARBA00039017"/>
    </source>
</evidence>
<evidence type="ECO:0000313" key="9">
    <source>
        <dbReference type="EMBL" id="MBB3172530.1"/>
    </source>
</evidence>
<dbReference type="PANTHER" id="PTHR11080:SF2">
    <property type="entry name" value="LD05707P"/>
    <property type="match status" value="1"/>
</dbReference>
<dbReference type="EC" id="3.5.1.19" evidence="6"/>
<evidence type="ECO:0000256" key="1">
    <source>
        <dbReference type="ARBA" id="ARBA00006336"/>
    </source>
</evidence>
<organism evidence="9 10">
    <name type="scientific">Endobacter medicaginis</name>
    <dbReference type="NCBI Taxonomy" id="1181271"/>
    <lineage>
        <taxon>Bacteria</taxon>
        <taxon>Pseudomonadati</taxon>
        <taxon>Pseudomonadota</taxon>
        <taxon>Alphaproteobacteria</taxon>
        <taxon>Acetobacterales</taxon>
        <taxon>Acetobacteraceae</taxon>
        <taxon>Endobacter</taxon>
    </lineage>
</organism>
<dbReference type="InterPro" id="IPR052347">
    <property type="entry name" value="Isochorismatase_Nicotinamidase"/>
</dbReference>
<comment type="caution">
    <text evidence="9">The sequence shown here is derived from an EMBL/GenBank/DDBJ whole genome shotgun (WGS) entry which is preliminary data.</text>
</comment>
<dbReference type="InterPro" id="IPR000868">
    <property type="entry name" value="Isochorismatase-like_dom"/>
</dbReference>
<evidence type="ECO:0000256" key="3">
    <source>
        <dbReference type="ARBA" id="ARBA00022723"/>
    </source>
</evidence>
<comment type="pathway">
    <text evidence="5">Cofactor biosynthesis; nicotinate biosynthesis; nicotinate from nicotinamide: step 1/1.</text>
</comment>
<sequence>MMSISPGPHDALIIVDVQNDFLPGGALAVPDGDAVIPPLNRLAALPFGCVVATQDWHPPDHISFAAQGGPWPVHCVHASAGADFPDLLDLRSVTHIIHKGTTQARDSYSAFFDNEGETSTGLDGLLRALGIERVVIGGLALDYCVAATARDAARLGFTTIIVPDACRAVAGAAFDHDTLSVGTNIGFTALAAFGELARRR</sequence>
<gene>
    <name evidence="9" type="ORF">FHR90_000336</name>
</gene>
<dbReference type="GO" id="GO:0008936">
    <property type="term" value="F:nicotinamidase activity"/>
    <property type="evidence" value="ECO:0007669"/>
    <property type="project" value="UniProtKB-EC"/>
</dbReference>
<dbReference type="CDD" id="cd01011">
    <property type="entry name" value="nicotinamidase"/>
    <property type="match status" value="1"/>
</dbReference>
<comment type="similarity">
    <text evidence="1">Belongs to the isochorismatase family.</text>
</comment>
<accession>A0A839UWW1</accession>
<dbReference type="Pfam" id="PF00857">
    <property type="entry name" value="Isochorismatase"/>
    <property type="match status" value="1"/>
</dbReference>
<evidence type="ECO:0000256" key="7">
    <source>
        <dbReference type="ARBA" id="ARBA00043224"/>
    </source>
</evidence>
<dbReference type="Gene3D" id="3.40.50.850">
    <property type="entry name" value="Isochorismatase-like"/>
    <property type="match status" value="1"/>
</dbReference>
<evidence type="ECO:0000259" key="8">
    <source>
        <dbReference type="Pfam" id="PF00857"/>
    </source>
</evidence>
<keyword evidence="4 9" id="KW-0378">Hydrolase</keyword>
<dbReference type="PANTHER" id="PTHR11080">
    <property type="entry name" value="PYRAZINAMIDASE/NICOTINAMIDASE"/>
    <property type="match status" value="1"/>
</dbReference>
<evidence type="ECO:0000256" key="2">
    <source>
        <dbReference type="ARBA" id="ARBA00022642"/>
    </source>
</evidence>
<dbReference type="EMBL" id="JACHXV010000001">
    <property type="protein sequence ID" value="MBB3172530.1"/>
    <property type="molecule type" value="Genomic_DNA"/>
</dbReference>
<evidence type="ECO:0000256" key="5">
    <source>
        <dbReference type="ARBA" id="ARBA00037900"/>
    </source>
</evidence>
<dbReference type="Proteomes" id="UP000557688">
    <property type="component" value="Unassembled WGS sequence"/>
</dbReference>
<keyword evidence="10" id="KW-1185">Reference proteome</keyword>
<dbReference type="SUPFAM" id="SSF52499">
    <property type="entry name" value="Isochorismatase-like hydrolases"/>
    <property type="match status" value="1"/>
</dbReference>
<feature type="domain" description="Isochorismatase-like" evidence="8">
    <location>
        <begin position="11"/>
        <end position="172"/>
    </location>
</feature>
<proteinExistence type="inferred from homology"/>
<dbReference type="GO" id="GO:0019363">
    <property type="term" value="P:pyridine nucleotide biosynthetic process"/>
    <property type="evidence" value="ECO:0007669"/>
    <property type="project" value="UniProtKB-KW"/>
</dbReference>
<protein>
    <recommendedName>
        <fullName evidence="6">nicotinamidase</fullName>
        <ecNumber evidence="6">3.5.1.19</ecNumber>
    </recommendedName>
    <alternativeName>
        <fullName evidence="7">Nicotinamide deamidase</fullName>
    </alternativeName>
</protein>